<dbReference type="SUPFAM" id="SSF51126">
    <property type="entry name" value="Pectin lyase-like"/>
    <property type="match status" value="1"/>
</dbReference>
<sequence>MPPLIRISLFATLLGSALTCQAEPQTLPLDRALSVIPAQQHHDQQVELLNRTRQAVQMADVAIRRPAGRAQVSLQPMFSSQQGSWPFEPFVNNGLFRAIAGYQSHHPQAVVISGGSITLAQLADALHDPRVLRRHKDGYLLSYPLMITANGGLILEGTSLYLYNFSGTALINQGLLSLNQSRLEGWTGEKTSDTDRAYRPFVVSWAGSSTQILDSTLSRLGYNANLSQGLSTAISTQQAASTPAANVLIRNSHFTELSTAVNLQHARAQIEQSTFEQQQQYAIDLNNSQAQLRGNSIRGVENNSGIRVRGQTRALIKDNLILTTAKAGIEVSEQAGALLITGNRIGDSKGNGIQLRNLSGNDGALMIVDNLISNSQGSAIDASEVQSLAILDNRITTSPEYAISLRNAAPLPGELALTGNRLGAIGKAVVRVEGIDNVVLGHNRYQGKPMLQNLLIGDLMPVQSLLLDATVRQNCVVQIRRSPDAAPPSALACTDSSLAQ</sequence>
<evidence type="ECO:0000256" key="2">
    <source>
        <dbReference type="ARBA" id="ARBA00005182"/>
    </source>
</evidence>
<evidence type="ECO:0000256" key="4">
    <source>
        <dbReference type="ARBA" id="ARBA00012124"/>
    </source>
</evidence>
<feature type="domain" description="Right handed beta helix" evidence="8">
    <location>
        <begin position="244"/>
        <end position="393"/>
    </location>
</feature>
<comment type="pathway">
    <text evidence="2">Glycan biosynthesis; alginate biosynthesis.</text>
</comment>
<dbReference type="InterPro" id="IPR006626">
    <property type="entry name" value="PbH1"/>
</dbReference>
<feature type="chain" id="PRO_5010186016" description="mannuronan 5-epimerase" evidence="7">
    <location>
        <begin position="23"/>
        <end position="500"/>
    </location>
</feature>
<dbReference type="Pfam" id="PF13229">
    <property type="entry name" value="Beta_helix"/>
    <property type="match status" value="1"/>
</dbReference>
<dbReference type="UniPathway" id="UPA00286"/>
<dbReference type="InterPro" id="IPR011050">
    <property type="entry name" value="Pectin_lyase_fold/virulence"/>
</dbReference>
<accession>A0A1S2V352</accession>
<dbReference type="InterPro" id="IPR012334">
    <property type="entry name" value="Pectin_lyas_fold"/>
</dbReference>
<dbReference type="EC" id="5.1.3.37" evidence="4"/>
<dbReference type="GO" id="GO:0042121">
    <property type="term" value="P:alginic acid biosynthetic process"/>
    <property type="evidence" value="ECO:0007669"/>
    <property type="project" value="UniProtKB-UniPathway"/>
</dbReference>
<proteinExistence type="inferred from homology"/>
<comment type="catalytic activity">
    <reaction evidence="1">
        <text>[(1-&gt;4)-beta-D-mannuronosyl](n) = [alginate](n)</text>
        <dbReference type="Rhea" id="RHEA:45572"/>
        <dbReference type="Rhea" id="RHEA-COMP:11264"/>
        <dbReference type="Rhea" id="RHEA-COMP:11270"/>
        <dbReference type="ChEBI" id="CHEBI:58187"/>
        <dbReference type="ChEBI" id="CHEBI:85311"/>
        <dbReference type="EC" id="5.1.3.37"/>
    </reaction>
</comment>
<dbReference type="OrthoDB" id="7023930at2"/>
<dbReference type="InterPro" id="IPR039448">
    <property type="entry name" value="Beta_helix"/>
</dbReference>
<evidence type="ECO:0000256" key="7">
    <source>
        <dbReference type="SAM" id="SignalP"/>
    </source>
</evidence>
<protein>
    <recommendedName>
        <fullName evidence="4">mannuronan 5-epimerase</fullName>
        <ecNumber evidence="4">5.1.3.37</ecNumber>
    </recommendedName>
</protein>
<evidence type="ECO:0000256" key="3">
    <source>
        <dbReference type="ARBA" id="ARBA00010085"/>
    </source>
</evidence>
<evidence type="ECO:0000259" key="8">
    <source>
        <dbReference type="Pfam" id="PF13229"/>
    </source>
</evidence>
<evidence type="ECO:0000313" key="11">
    <source>
        <dbReference type="Proteomes" id="UP000181661"/>
    </source>
</evidence>
<evidence type="ECO:0000256" key="6">
    <source>
        <dbReference type="ARBA" id="ARBA00023235"/>
    </source>
</evidence>
<evidence type="ECO:0000256" key="5">
    <source>
        <dbReference type="ARBA" id="ARBA00022841"/>
    </source>
</evidence>
<feature type="signal peptide" evidence="7">
    <location>
        <begin position="1"/>
        <end position="22"/>
    </location>
</feature>
<comment type="similarity">
    <text evidence="3">Belongs to the D-mannuronate C5-epimerase family.</text>
</comment>
<dbReference type="Proteomes" id="UP000181661">
    <property type="component" value="Unassembled WGS sequence"/>
</dbReference>
<dbReference type="EMBL" id="MDDR01000021">
    <property type="protein sequence ID" value="OIN53202.1"/>
    <property type="molecule type" value="Genomic_DNA"/>
</dbReference>
<evidence type="ECO:0000313" key="9">
    <source>
        <dbReference type="EMBL" id="OIN53202.1"/>
    </source>
</evidence>
<keyword evidence="7" id="KW-0732">Signal</keyword>
<comment type="caution">
    <text evidence="9">The sequence shown here is derived from an EMBL/GenBank/DDBJ whole genome shotgun (WGS) entry which is preliminary data.</text>
</comment>
<keyword evidence="6" id="KW-0413">Isomerase</keyword>
<evidence type="ECO:0000313" key="12">
    <source>
        <dbReference type="Proteomes" id="UP000182179"/>
    </source>
</evidence>
<dbReference type="RefSeq" id="WP_071484049.1">
    <property type="nucleotide sequence ID" value="NZ_FNTS01000002.1"/>
</dbReference>
<dbReference type="SMART" id="SM00710">
    <property type="entry name" value="PbH1"/>
    <property type="match status" value="6"/>
</dbReference>
<keyword evidence="12" id="KW-1185">Reference proteome</keyword>
<dbReference type="Proteomes" id="UP000182179">
    <property type="component" value="Unassembled WGS sequence"/>
</dbReference>
<keyword evidence="5" id="KW-0016">Alginate biosynthesis</keyword>
<gene>
    <name evidence="9" type="ORF">BFL40_11225</name>
    <name evidence="10" type="ORF">SAMN04515675_0233</name>
</gene>
<evidence type="ECO:0000256" key="1">
    <source>
        <dbReference type="ARBA" id="ARBA00001550"/>
    </source>
</evidence>
<dbReference type="GO" id="GO:0016853">
    <property type="term" value="F:isomerase activity"/>
    <property type="evidence" value="ECO:0007669"/>
    <property type="project" value="UniProtKB-KW"/>
</dbReference>
<name>A0A1S2V352_9PSED</name>
<organism evidence="9 11">
    <name type="scientific">Pseudomonas costantinii</name>
    <dbReference type="NCBI Taxonomy" id="168469"/>
    <lineage>
        <taxon>Bacteria</taxon>
        <taxon>Pseudomonadati</taxon>
        <taxon>Pseudomonadota</taxon>
        <taxon>Gammaproteobacteria</taxon>
        <taxon>Pseudomonadales</taxon>
        <taxon>Pseudomonadaceae</taxon>
        <taxon>Pseudomonas</taxon>
    </lineage>
</organism>
<reference evidence="10 12" key="2">
    <citation type="submission" date="2016-10" db="EMBL/GenBank/DDBJ databases">
        <authorList>
            <person name="Varghese N."/>
            <person name="Submissions S."/>
        </authorList>
    </citation>
    <scope>NUCLEOTIDE SEQUENCE [LARGE SCALE GENOMIC DNA]</scope>
    <source>
        <strain evidence="10 12">BS2773</strain>
    </source>
</reference>
<dbReference type="AlphaFoldDB" id="A0A1S2V352"/>
<reference evidence="9 11" key="1">
    <citation type="submission" date="2016-08" db="EMBL/GenBank/DDBJ databases">
        <title>Draft genome sequence of Pseudomonas costantinii LMG 22119, type strain isolated from cultivated mushroom (Agaricus bisporus) sporophores.</title>
        <authorList>
            <person name="Tambong J.T."/>
        </authorList>
    </citation>
    <scope>NUCLEOTIDE SEQUENCE [LARGE SCALE GENOMIC DNA]</scope>
    <source>
        <strain evidence="9 11">LMG 22119</strain>
    </source>
</reference>
<dbReference type="EMBL" id="FNTS01000002">
    <property type="protein sequence ID" value="SED20040.1"/>
    <property type="molecule type" value="Genomic_DNA"/>
</dbReference>
<dbReference type="Gene3D" id="2.160.20.10">
    <property type="entry name" value="Single-stranded right-handed beta-helix, Pectin lyase-like"/>
    <property type="match status" value="1"/>
</dbReference>
<evidence type="ECO:0000313" key="10">
    <source>
        <dbReference type="EMBL" id="SED20040.1"/>
    </source>
</evidence>